<reference evidence="1" key="1">
    <citation type="journal article" date="2022" name="Gene">
        <title>A genome-led study on the pathogenesis of Fusobacterium necrophorum infections.</title>
        <authorList>
            <person name="Thapa G."/>
            <person name="Jayal A."/>
            <person name="Sikazwe E."/>
            <person name="Perry T."/>
            <person name="Mohammed Al Balushi A."/>
            <person name="Livingstone P."/>
        </authorList>
    </citation>
    <scope>NUCLEOTIDE SEQUENCE</scope>
    <source>
        <strain evidence="1">BRON_8</strain>
    </source>
</reference>
<comment type="caution">
    <text evidence="1">The sequence shown here is derived from an EMBL/GenBank/DDBJ whole genome shotgun (WGS) entry which is preliminary data.</text>
</comment>
<dbReference type="EMBL" id="JAMGTK010000001">
    <property type="protein sequence ID" value="MDK4510714.1"/>
    <property type="molecule type" value="Genomic_DNA"/>
</dbReference>
<protein>
    <submittedName>
        <fullName evidence="1">Phage portal protein</fullName>
    </submittedName>
</protein>
<accession>A0AAW6W840</accession>
<keyword evidence="2" id="KW-1185">Reference proteome</keyword>
<organism evidence="1 2">
    <name type="scientific">Fusobacterium necrophorum</name>
    <dbReference type="NCBI Taxonomy" id="859"/>
    <lineage>
        <taxon>Bacteria</taxon>
        <taxon>Fusobacteriati</taxon>
        <taxon>Fusobacteriota</taxon>
        <taxon>Fusobacteriia</taxon>
        <taxon>Fusobacteriales</taxon>
        <taxon>Fusobacteriaceae</taxon>
        <taxon>Fusobacterium</taxon>
    </lineage>
</organism>
<name>A0AAW6W840_9FUSO</name>
<dbReference type="RefSeq" id="WP_062628593.1">
    <property type="nucleotide sequence ID" value="NZ_JAMGTK010000001.1"/>
</dbReference>
<dbReference type="Proteomes" id="UP001173223">
    <property type="component" value="Unassembled WGS sequence"/>
</dbReference>
<evidence type="ECO:0000313" key="2">
    <source>
        <dbReference type="Proteomes" id="UP001173223"/>
    </source>
</evidence>
<evidence type="ECO:0000313" key="1">
    <source>
        <dbReference type="EMBL" id="MDK4510714.1"/>
    </source>
</evidence>
<reference evidence="1" key="2">
    <citation type="submission" date="2022-04" db="EMBL/GenBank/DDBJ databases">
        <authorList>
            <person name="Livingstone P.G."/>
        </authorList>
    </citation>
    <scope>NUCLEOTIDE SEQUENCE</scope>
    <source>
        <strain evidence="1">BRON_8</strain>
    </source>
</reference>
<dbReference type="AlphaFoldDB" id="A0AAW6W840"/>
<proteinExistence type="predicted"/>
<gene>
    <name evidence="1" type="ORF">MWG07_00345</name>
</gene>
<sequence length="146" mass="17029">MEIIFMAENEIGKQETITIPVVQGIEAISCETKDEEFETANGKTLNLIGGKGLRSFSFSSFFPSKKYYFVSWFKFKNPKEYIRFFEKYRDLRVPVRVIVIDKYQVVLNMLCRYNFIYQIRDRAGDIPYTLDIKEYILPATGSDSGV</sequence>